<keyword evidence="3" id="KW-1185">Reference proteome</keyword>
<evidence type="ECO:0000313" key="3">
    <source>
        <dbReference type="Proteomes" id="UP000233080"/>
    </source>
</evidence>
<organism evidence="2 3">
    <name type="scientific">Colobus angolensis palliatus</name>
    <name type="common">Peters' Angolan colobus</name>
    <dbReference type="NCBI Taxonomy" id="336983"/>
    <lineage>
        <taxon>Eukaryota</taxon>
        <taxon>Metazoa</taxon>
        <taxon>Chordata</taxon>
        <taxon>Craniata</taxon>
        <taxon>Vertebrata</taxon>
        <taxon>Euteleostomi</taxon>
        <taxon>Mammalia</taxon>
        <taxon>Eutheria</taxon>
        <taxon>Euarchontoglires</taxon>
        <taxon>Primates</taxon>
        <taxon>Haplorrhini</taxon>
        <taxon>Catarrhini</taxon>
        <taxon>Cercopithecidae</taxon>
        <taxon>Colobinae</taxon>
        <taxon>Colobus</taxon>
    </lineage>
</organism>
<proteinExistence type="predicted"/>
<reference evidence="2" key="1">
    <citation type="submission" date="2025-08" db="UniProtKB">
        <authorList>
            <consortium name="Ensembl"/>
        </authorList>
    </citation>
    <scope>IDENTIFICATION</scope>
</reference>
<dbReference type="OMA" id="SCCLFKC"/>
<evidence type="ECO:0000256" key="1">
    <source>
        <dbReference type="SAM" id="MobiDB-lite"/>
    </source>
</evidence>
<sequence length="163" mass="17899">VTGWMATLEKPHTLACWRKRSNRTCVEPDRTQDAVQEPRGLPRSHTVLQHRHFVFLPLSSGAHPSVPPSSVGHVENSGVRSLPGSSCCLFKCLLLRGLKCLLYLLLLYYQQFAKTENLTGLVGLSLPSLADQQGSGLLPGSGAILPQPAEQPRVALRRRKKKA</sequence>
<evidence type="ECO:0000313" key="2">
    <source>
        <dbReference type="Ensembl" id="ENSCANP00000034201.1"/>
    </source>
</evidence>
<reference evidence="2" key="2">
    <citation type="submission" date="2025-09" db="UniProtKB">
        <authorList>
            <consortium name="Ensembl"/>
        </authorList>
    </citation>
    <scope>IDENTIFICATION</scope>
</reference>
<dbReference type="Proteomes" id="UP000233080">
    <property type="component" value="Unassembled WGS sequence"/>
</dbReference>
<feature type="region of interest" description="Disordered" evidence="1">
    <location>
        <begin position="139"/>
        <end position="163"/>
    </location>
</feature>
<dbReference type="Ensembl" id="ENSCANT00000057431.1">
    <property type="protein sequence ID" value="ENSCANP00000034201.1"/>
    <property type="gene ID" value="ENSCANG00000040780.1"/>
</dbReference>
<name>A0A2K5JZB7_COLAP</name>
<accession>A0A2K5JZB7</accession>
<dbReference type="AlphaFoldDB" id="A0A2K5JZB7"/>
<protein>
    <submittedName>
        <fullName evidence="2">Uncharacterized protein</fullName>
    </submittedName>
</protein>